<evidence type="ECO:0000256" key="2">
    <source>
        <dbReference type="SAM" id="MobiDB-lite"/>
    </source>
</evidence>
<feature type="compositionally biased region" description="Basic and acidic residues" evidence="2">
    <location>
        <begin position="180"/>
        <end position="201"/>
    </location>
</feature>
<keyword evidence="4" id="KW-1185">Reference proteome</keyword>
<gene>
    <name evidence="3" type="ORF">ACFPEN_29225</name>
</gene>
<proteinExistence type="predicted"/>
<dbReference type="EMBL" id="JBHSFS010000017">
    <property type="protein sequence ID" value="MFC4516994.1"/>
    <property type="molecule type" value="Genomic_DNA"/>
</dbReference>
<evidence type="ECO:0000313" key="3">
    <source>
        <dbReference type="EMBL" id="MFC4516994.1"/>
    </source>
</evidence>
<keyword evidence="1" id="KW-0175">Coiled coil</keyword>
<sequence length="257" mass="26824">MTDESGDTNIQERYAARFAADLENNTKEREAIRSSIAELRARLERLETEAAWLSTMRGAVTTAPGTGRGERPAEAGPTAGAPATLQADTRADTQADVTADDASAESPAEGDAPAPDAAPQAVPRPRRAKKAAAGQRARKAKAARAKSAPAPEAKAAEKPAANGRRTGPTRRDLVLGLLARHHEPRTAGEVTKELEEAHPERAASTQVVRNALESLVSTGDVERERQQKSVFYTVPGTAVAAPEAVAGATGEDVAAGV</sequence>
<organism evidence="3 4">
    <name type="scientific">Streptomyces ehimensis</name>
    <dbReference type="NCBI Taxonomy" id="68195"/>
    <lineage>
        <taxon>Bacteria</taxon>
        <taxon>Bacillati</taxon>
        <taxon>Actinomycetota</taxon>
        <taxon>Actinomycetes</taxon>
        <taxon>Kitasatosporales</taxon>
        <taxon>Streptomycetaceae</taxon>
        <taxon>Streptomyces</taxon>
    </lineage>
</organism>
<feature type="compositionally biased region" description="Low complexity" evidence="2">
    <location>
        <begin position="104"/>
        <end position="123"/>
    </location>
</feature>
<evidence type="ECO:0000313" key="4">
    <source>
        <dbReference type="Proteomes" id="UP001595990"/>
    </source>
</evidence>
<comment type="caution">
    <text evidence="3">The sequence shown here is derived from an EMBL/GenBank/DDBJ whole genome shotgun (WGS) entry which is preliminary data.</text>
</comment>
<dbReference type="SUPFAM" id="SSF46785">
    <property type="entry name" value="Winged helix' DNA-binding domain"/>
    <property type="match status" value="1"/>
</dbReference>
<dbReference type="Proteomes" id="UP001595990">
    <property type="component" value="Unassembled WGS sequence"/>
</dbReference>
<feature type="region of interest" description="Disordered" evidence="2">
    <location>
        <begin position="57"/>
        <end position="204"/>
    </location>
</feature>
<dbReference type="RefSeq" id="WP_411949729.1">
    <property type="nucleotide sequence ID" value="NZ_JBHSFS010000017.1"/>
</dbReference>
<feature type="compositionally biased region" description="Low complexity" evidence="2">
    <location>
        <begin position="145"/>
        <end position="161"/>
    </location>
</feature>
<feature type="coiled-coil region" evidence="1">
    <location>
        <begin position="22"/>
        <end position="56"/>
    </location>
</feature>
<accession>A0ABV9BSC7</accession>
<feature type="compositionally biased region" description="Low complexity" evidence="2">
    <location>
        <begin position="74"/>
        <end position="97"/>
    </location>
</feature>
<protein>
    <recommendedName>
        <fullName evidence="5">Regulatory protein</fullName>
    </recommendedName>
</protein>
<reference evidence="4" key="1">
    <citation type="journal article" date="2019" name="Int. J. Syst. Evol. Microbiol.">
        <title>The Global Catalogue of Microorganisms (GCM) 10K type strain sequencing project: providing services to taxonomists for standard genome sequencing and annotation.</title>
        <authorList>
            <consortium name="The Broad Institute Genomics Platform"/>
            <consortium name="The Broad Institute Genome Sequencing Center for Infectious Disease"/>
            <person name="Wu L."/>
            <person name="Ma J."/>
        </authorList>
    </citation>
    <scope>NUCLEOTIDE SEQUENCE [LARGE SCALE GENOMIC DNA]</scope>
    <source>
        <strain evidence="4">CECT 8064</strain>
    </source>
</reference>
<name>A0ABV9BSC7_9ACTN</name>
<dbReference type="InterPro" id="IPR036390">
    <property type="entry name" value="WH_DNA-bd_sf"/>
</dbReference>
<feature type="compositionally biased region" description="Basic residues" evidence="2">
    <location>
        <begin position="124"/>
        <end position="144"/>
    </location>
</feature>
<evidence type="ECO:0000256" key="1">
    <source>
        <dbReference type="SAM" id="Coils"/>
    </source>
</evidence>
<evidence type="ECO:0008006" key="5">
    <source>
        <dbReference type="Google" id="ProtNLM"/>
    </source>
</evidence>